<dbReference type="Proteomes" id="UP001174936">
    <property type="component" value="Unassembled WGS sequence"/>
</dbReference>
<dbReference type="PROSITE" id="PS51501">
    <property type="entry name" value="ZF_DNL"/>
    <property type="match status" value="1"/>
</dbReference>
<evidence type="ECO:0000313" key="8">
    <source>
        <dbReference type="Proteomes" id="UP001174936"/>
    </source>
</evidence>
<keyword evidence="8" id="KW-1185">Reference proteome</keyword>
<dbReference type="GO" id="GO:0008270">
    <property type="term" value="F:zinc ion binding"/>
    <property type="evidence" value="ECO:0007669"/>
    <property type="project" value="UniProtKB-KW"/>
</dbReference>
<dbReference type="GO" id="GO:0050821">
    <property type="term" value="P:protein stabilization"/>
    <property type="evidence" value="ECO:0007669"/>
    <property type="project" value="TreeGrafter"/>
</dbReference>
<dbReference type="Pfam" id="PF05180">
    <property type="entry name" value="zf-DNL"/>
    <property type="match status" value="1"/>
</dbReference>
<proteinExistence type="predicted"/>
<keyword evidence="1" id="KW-0479">Metal-binding</keyword>
<gene>
    <name evidence="7" type="ORF">B0T16DRAFT_51502</name>
</gene>
<reference evidence="7" key="1">
    <citation type="submission" date="2023-06" db="EMBL/GenBank/DDBJ databases">
        <title>Genome-scale phylogeny and comparative genomics of the fungal order Sordariales.</title>
        <authorList>
            <consortium name="Lawrence Berkeley National Laboratory"/>
            <person name="Hensen N."/>
            <person name="Bonometti L."/>
            <person name="Westerberg I."/>
            <person name="Brannstrom I.O."/>
            <person name="Guillou S."/>
            <person name="Cros-Aarteil S."/>
            <person name="Calhoun S."/>
            <person name="Haridas S."/>
            <person name="Kuo A."/>
            <person name="Mondo S."/>
            <person name="Pangilinan J."/>
            <person name="Riley R."/>
            <person name="Labutti K."/>
            <person name="Andreopoulos B."/>
            <person name="Lipzen A."/>
            <person name="Chen C."/>
            <person name="Yanf M."/>
            <person name="Daum C."/>
            <person name="Ng V."/>
            <person name="Clum A."/>
            <person name="Steindorff A."/>
            <person name="Ohm R."/>
            <person name="Martin F."/>
            <person name="Silar P."/>
            <person name="Natvig D."/>
            <person name="Lalanne C."/>
            <person name="Gautier V."/>
            <person name="Ament-Velasquez S.L."/>
            <person name="Kruys A."/>
            <person name="Hutchinson M.I."/>
            <person name="Powell A.J."/>
            <person name="Barry K."/>
            <person name="Miller A.N."/>
            <person name="Grigoriev I.V."/>
            <person name="Debuchy R."/>
            <person name="Gladieux P."/>
            <person name="Thoren M.H."/>
            <person name="Johannesson H."/>
        </authorList>
    </citation>
    <scope>NUCLEOTIDE SEQUENCE</scope>
    <source>
        <strain evidence="7">SMH2532-1</strain>
    </source>
</reference>
<dbReference type="AlphaFoldDB" id="A0AA39YSD0"/>
<evidence type="ECO:0000256" key="5">
    <source>
        <dbReference type="SAM" id="MobiDB-lite"/>
    </source>
</evidence>
<dbReference type="GO" id="GO:0006457">
    <property type="term" value="P:protein folding"/>
    <property type="evidence" value="ECO:0007669"/>
    <property type="project" value="TreeGrafter"/>
</dbReference>
<keyword evidence="3" id="KW-0862">Zinc</keyword>
<evidence type="ECO:0000313" key="7">
    <source>
        <dbReference type="EMBL" id="KAK0657086.1"/>
    </source>
</evidence>
<feature type="compositionally biased region" description="Basic and acidic residues" evidence="5">
    <location>
        <begin position="212"/>
        <end position="223"/>
    </location>
</feature>
<dbReference type="PANTHER" id="PTHR20922">
    <property type="entry name" value="DNL-TYPE ZINC FINGER PROTEIN"/>
    <property type="match status" value="1"/>
</dbReference>
<dbReference type="EMBL" id="JAULSV010000001">
    <property type="protein sequence ID" value="KAK0657086.1"/>
    <property type="molecule type" value="Genomic_DNA"/>
</dbReference>
<evidence type="ECO:0000256" key="3">
    <source>
        <dbReference type="ARBA" id="ARBA00022833"/>
    </source>
</evidence>
<sequence>MASLRALPTSLPAIARLSAPTTRTALSRTSHLFNLPATRQRLPHKGLLPSTLRFQHTIPQPSTTSTDTTPQQQQQAKSLPSSTSEPPTTRDPPPSYELIFTCKPCSTRSRHTISKQGYHYGTVLVTCPQCRNRHIIADNLKIFGDTKVNVEDILRERGQAVKKGTLSAEGDIEFWDDGSVTVRGADEGEVKRWEGKKDDRDVVPGSTFKSVKAGEKEGGVEQK</sequence>
<feature type="region of interest" description="Disordered" evidence="5">
    <location>
        <begin position="57"/>
        <end position="96"/>
    </location>
</feature>
<feature type="domain" description="DNL-type" evidence="6">
    <location>
        <begin position="91"/>
        <end position="186"/>
    </location>
</feature>
<evidence type="ECO:0000256" key="4">
    <source>
        <dbReference type="PROSITE-ProRule" id="PRU00834"/>
    </source>
</evidence>
<feature type="compositionally biased region" description="Basic and acidic residues" evidence="5">
    <location>
        <begin position="191"/>
        <end position="202"/>
    </location>
</feature>
<organism evidence="7 8">
    <name type="scientific">Cercophora newfieldiana</name>
    <dbReference type="NCBI Taxonomy" id="92897"/>
    <lineage>
        <taxon>Eukaryota</taxon>
        <taxon>Fungi</taxon>
        <taxon>Dikarya</taxon>
        <taxon>Ascomycota</taxon>
        <taxon>Pezizomycotina</taxon>
        <taxon>Sordariomycetes</taxon>
        <taxon>Sordariomycetidae</taxon>
        <taxon>Sordariales</taxon>
        <taxon>Lasiosphaeriaceae</taxon>
        <taxon>Cercophora</taxon>
    </lineage>
</organism>
<accession>A0AA39YSD0</accession>
<comment type="caution">
    <text evidence="7">The sequence shown here is derived from an EMBL/GenBank/DDBJ whole genome shotgun (WGS) entry which is preliminary data.</text>
</comment>
<dbReference type="GO" id="GO:0005739">
    <property type="term" value="C:mitochondrion"/>
    <property type="evidence" value="ECO:0007669"/>
    <property type="project" value="TreeGrafter"/>
</dbReference>
<feature type="compositionally biased region" description="Low complexity" evidence="5">
    <location>
        <begin position="57"/>
        <end position="87"/>
    </location>
</feature>
<keyword evidence="2 4" id="KW-0863">Zinc-finger</keyword>
<protein>
    <submittedName>
        <fullName evidence="7">DNL zinc finger-domain-containing protein</fullName>
    </submittedName>
</protein>
<evidence type="ECO:0000259" key="6">
    <source>
        <dbReference type="PROSITE" id="PS51501"/>
    </source>
</evidence>
<feature type="region of interest" description="Disordered" evidence="5">
    <location>
        <begin position="191"/>
        <end position="223"/>
    </location>
</feature>
<dbReference type="GO" id="GO:0051087">
    <property type="term" value="F:protein-folding chaperone binding"/>
    <property type="evidence" value="ECO:0007669"/>
    <property type="project" value="TreeGrafter"/>
</dbReference>
<dbReference type="InterPro" id="IPR024158">
    <property type="entry name" value="Mt_import_TIM15"/>
</dbReference>
<dbReference type="PANTHER" id="PTHR20922:SF13">
    <property type="entry name" value="DNL-TYPE ZINC FINGER PROTEIN"/>
    <property type="match status" value="1"/>
</dbReference>
<name>A0AA39YSD0_9PEZI</name>
<dbReference type="InterPro" id="IPR007853">
    <property type="entry name" value="Znf_DNL-typ"/>
</dbReference>
<evidence type="ECO:0000256" key="1">
    <source>
        <dbReference type="ARBA" id="ARBA00022723"/>
    </source>
</evidence>
<evidence type="ECO:0000256" key="2">
    <source>
        <dbReference type="ARBA" id="ARBA00022771"/>
    </source>
</evidence>
<dbReference type="GO" id="GO:0030150">
    <property type="term" value="P:protein import into mitochondrial matrix"/>
    <property type="evidence" value="ECO:0007669"/>
    <property type="project" value="TreeGrafter"/>
</dbReference>